<dbReference type="PANTHER" id="PTHR34985">
    <property type="entry name" value="SLR0554 PROTEIN"/>
    <property type="match status" value="1"/>
</dbReference>
<dbReference type="SUPFAM" id="SSF52540">
    <property type="entry name" value="P-loop containing nucleoside triphosphate hydrolases"/>
    <property type="match status" value="1"/>
</dbReference>
<dbReference type="PANTHER" id="PTHR34985:SF1">
    <property type="entry name" value="SLR0554 PROTEIN"/>
    <property type="match status" value="1"/>
</dbReference>
<name>A0A0B3VP86_9FIRM</name>
<dbReference type="Proteomes" id="UP000031189">
    <property type="component" value="Unassembled WGS sequence"/>
</dbReference>
<dbReference type="RefSeq" id="WP_039678214.1">
    <property type="nucleotide sequence ID" value="NZ_JWHR01000023.1"/>
</dbReference>
<proteinExistence type="predicted"/>
<evidence type="ECO:0000313" key="3">
    <source>
        <dbReference type="Proteomes" id="UP000031189"/>
    </source>
</evidence>
<dbReference type="AlphaFoldDB" id="A0A0B3VP86"/>
<keyword evidence="3" id="KW-1185">Reference proteome</keyword>
<organism evidence="2 3">
    <name type="scientific">Terrisporobacter othiniensis</name>
    <dbReference type="NCBI Taxonomy" id="1577792"/>
    <lineage>
        <taxon>Bacteria</taxon>
        <taxon>Bacillati</taxon>
        <taxon>Bacillota</taxon>
        <taxon>Clostridia</taxon>
        <taxon>Peptostreptococcales</taxon>
        <taxon>Peptostreptococcaceae</taxon>
        <taxon>Terrisporobacter</taxon>
    </lineage>
</organism>
<protein>
    <submittedName>
        <fullName evidence="2">Phage-like protein</fullName>
    </submittedName>
</protein>
<feature type="domain" description="Virulence-associated protein E-like" evidence="1">
    <location>
        <begin position="457"/>
        <end position="677"/>
    </location>
</feature>
<dbReference type="InterPro" id="IPR007936">
    <property type="entry name" value="VapE-like_dom"/>
</dbReference>
<dbReference type="EMBL" id="JWHR01000023">
    <property type="protein sequence ID" value="KHS58601.1"/>
    <property type="molecule type" value="Genomic_DNA"/>
</dbReference>
<sequence>MKIAIGNSRREKLWKNQDISWEEFCNRVKQTIYTAESVEEYKRLPKIEQDNIKDVGGFVGGYLKEGRRKKGNVLSRCIITLDMDYGKENIIKEIKKKCDFKWCIYSTHKHTKENPRLRLIIPLKNEVSEDEYPPLSRMIAKEIDLDLFDDSTYEASRLMYWPSTSRDGEFVYEENDGNFLDANYFLEKYENWRDTTTWPVSSRQAQIFTKELKNQADPLTKEGVVGVFCRTYSMEEAMDKFLTHVYSPSAVDGRYDFSSADSAAGVVIYDNKFAYSHHSTDPASGKLLNAFDMVRIHKFGNLDEGMSPDIPMNRRLSYTAMNEFAINDDLVKSNLVKERMEKLNKEFSVENENNSDWQSLLELDKRGNIKETLDNMVLILDNDENLKNIVFNSHRNNIDVRGKLPWEQVKKGWNDSDMASLKVYISKIYGIYSPTKTKDAITAVAAKRAYHPIKEYLEGLPQWDGKCRVDNLLIDYFGAENSPYTKSVIRKTMVAAVARIYNPGTKFDHVLILNGPQGIGKSTFFYKLAGQWFSDSLTITDMKDKSGAEKLQGYWILELGELAGMRKTEVETVKSFISREDDKYRVSYGVCVENHPRQCIIVGSTNAENGFLRDITGNRRFWPVRIRGNSKKKAWNISKEEVNQIWAESLMLYKNGEKLYLENEEESMAIKEQINAMENDDREGIVRTYLDTLLPETWDKMTLFERRNFLRGNEFAGSKLEGSVKRNIVCNMEIWCECFGNEASMLKAIDSYGITTIMKKIENWDKLRKNKTGSIILPIYGNQRCYERITE</sequence>
<gene>
    <name evidence="2" type="ORF">QX51_01860</name>
</gene>
<evidence type="ECO:0000259" key="1">
    <source>
        <dbReference type="Pfam" id="PF05272"/>
    </source>
</evidence>
<accession>A0A0B3VP86</accession>
<dbReference type="Pfam" id="PF05272">
    <property type="entry name" value="VapE-like_dom"/>
    <property type="match status" value="1"/>
</dbReference>
<dbReference type="STRING" id="1577792.QX51_01860"/>
<dbReference type="OrthoDB" id="9763644at2"/>
<evidence type="ECO:0000313" key="2">
    <source>
        <dbReference type="EMBL" id="KHS58601.1"/>
    </source>
</evidence>
<reference evidence="2 3" key="1">
    <citation type="submission" date="2014-12" db="EMBL/GenBank/DDBJ databases">
        <title>Draft genome sequence of Terrisporobacter sp. 08-306576, isolated from the blood culture of a bacteremia patient.</title>
        <authorList>
            <person name="Lund L.C."/>
            <person name="Sydenham T.V."/>
            <person name="Hogh S.V."/>
            <person name="Skov M.N."/>
            <person name="Kemp M."/>
            <person name="Justesen U.S."/>
        </authorList>
    </citation>
    <scope>NUCLEOTIDE SEQUENCE [LARGE SCALE GENOMIC DNA]</scope>
    <source>
        <strain evidence="2 3">08-306576</strain>
    </source>
</reference>
<comment type="caution">
    <text evidence="2">The sequence shown here is derived from an EMBL/GenBank/DDBJ whole genome shotgun (WGS) entry which is preliminary data.</text>
</comment>
<dbReference type="InterPro" id="IPR027417">
    <property type="entry name" value="P-loop_NTPase"/>
</dbReference>